<protein>
    <submittedName>
        <fullName evidence="2">BTB domain-containing protein</fullName>
    </submittedName>
</protein>
<proteinExistence type="predicted"/>
<sequence length="321" mass="37310">MMKIPFAMKWWIPEKQIKDLKNSIKSHLHSTCVFNICGIKYSLYLYPFGNNKDTKEQTWIFLELKLGNIKKIEADFTVKIESADFSQTFHQIFENTGIFGNFNCTTEKFFDKEKKFFVDGKFTVKINGILNFEGPTPTQQIWNGGKLGNKFWEKGDKDFTIAVDEKEIKVHKFILGTHSDVFATMFNSKMKESIENKVFITDFSFEVVETGIKLMYDCNFATSLSLDELMSLLRFFDKYNLPTQIKDDIEALLIKEIHFSTVIRIANCSALTNSLKLKEKCIKYLKSCMVSNISINDIHILDKDIALEMLQIYRYPLLLTI</sequence>
<dbReference type="Proteomes" id="UP000887579">
    <property type="component" value="Unplaced"/>
</dbReference>
<accession>A0AC34FYM7</accession>
<evidence type="ECO:0000313" key="1">
    <source>
        <dbReference type="Proteomes" id="UP000887579"/>
    </source>
</evidence>
<evidence type="ECO:0000313" key="2">
    <source>
        <dbReference type="WBParaSite" id="ES5_v2.g22337.t1"/>
    </source>
</evidence>
<name>A0AC34FYM7_9BILA</name>
<dbReference type="WBParaSite" id="ES5_v2.g22337.t1">
    <property type="protein sequence ID" value="ES5_v2.g22337.t1"/>
    <property type="gene ID" value="ES5_v2.g22337"/>
</dbReference>
<organism evidence="1 2">
    <name type="scientific">Panagrolaimus sp. ES5</name>
    <dbReference type="NCBI Taxonomy" id="591445"/>
    <lineage>
        <taxon>Eukaryota</taxon>
        <taxon>Metazoa</taxon>
        <taxon>Ecdysozoa</taxon>
        <taxon>Nematoda</taxon>
        <taxon>Chromadorea</taxon>
        <taxon>Rhabditida</taxon>
        <taxon>Tylenchina</taxon>
        <taxon>Panagrolaimomorpha</taxon>
        <taxon>Panagrolaimoidea</taxon>
        <taxon>Panagrolaimidae</taxon>
        <taxon>Panagrolaimus</taxon>
    </lineage>
</organism>
<reference evidence="2" key="1">
    <citation type="submission" date="2022-11" db="UniProtKB">
        <authorList>
            <consortium name="WormBaseParasite"/>
        </authorList>
    </citation>
    <scope>IDENTIFICATION</scope>
</reference>